<proteinExistence type="predicted"/>
<keyword evidence="3" id="KW-1185">Reference proteome</keyword>
<dbReference type="EMBL" id="BPLQ01004355">
    <property type="protein sequence ID" value="GIY07523.1"/>
    <property type="molecule type" value="Genomic_DNA"/>
</dbReference>
<gene>
    <name evidence="2" type="ORF">CDAR_386471</name>
</gene>
<feature type="compositionally biased region" description="Pro residues" evidence="1">
    <location>
        <begin position="1"/>
        <end position="11"/>
    </location>
</feature>
<evidence type="ECO:0000313" key="3">
    <source>
        <dbReference type="Proteomes" id="UP001054837"/>
    </source>
</evidence>
<evidence type="ECO:0000313" key="2">
    <source>
        <dbReference type="EMBL" id="GIY07523.1"/>
    </source>
</evidence>
<name>A0AAV4QBU5_9ARAC</name>
<reference evidence="2 3" key="1">
    <citation type="submission" date="2021-06" db="EMBL/GenBank/DDBJ databases">
        <title>Caerostris darwini draft genome.</title>
        <authorList>
            <person name="Kono N."/>
            <person name="Arakawa K."/>
        </authorList>
    </citation>
    <scope>NUCLEOTIDE SEQUENCE [LARGE SCALE GENOMIC DNA]</scope>
</reference>
<accession>A0AAV4QBU5</accession>
<dbReference type="AlphaFoldDB" id="A0AAV4QBU5"/>
<evidence type="ECO:0000256" key="1">
    <source>
        <dbReference type="SAM" id="MobiDB-lite"/>
    </source>
</evidence>
<feature type="region of interest" description="Disordered" evidence="1">
    <location>
        <begin position="1"/>
        <end position="20"/>
    </location>
</feature>
<dbReference type="Proteomes" id="UP001054837">
    <property type="component" value="Unassembled WGS sequence"/>
</dbReference>
<comment type="caution">
    <text evidence="2">The sequence shown here is derived from an EMBL/GenBank/DDBJ whole genome shotgun (WGS) entry which is preliminary data.</text>
</comment>
<sequence length="113" mass="12364">MRREPPSPPGEPRGSLVAGAKRKARLLSRTPLRKYLVQQLPDSGPSGDGVIWEEEGSCLGDWLAPPPRRLFVLSDWTDGNRKSDSRLAGTVPLSPGQIVQQQQQCLFLCGGDE</sequence>
<organism evidence="2 3">
    <name type="scientific">Caerostris darwini</name>
    <dbReference type="NCBI Taxonomy" id="1538125"/>
    <lineage>
        <taxon>Eukaryota</taxon>
        <taxon>Metazoa</taxon>
        <taxon>Ecdysozoa</taxon>
        <taxon>Arthropoda</taxon>
        <taxon>Chelicerata</taxon>
        <taxon>Arachnida</taxon>
        <taxon>Araneae</taxon>
        <taxon>Araneomorphae</taxon>
        <taxon>Entelegynae</taxon>
        <taxon>Araneoidea</taxon>
        <taxon>Araneidae</taxon>
        <taxon>Caerostris</taxon>
    </lineage>
</organism>
<protein>
    <submittedName>
        <fullName evidence="2">Uncharacterized protein</fullName>
    </submittedName>
</protein>